<protein>
    <submittedName>
        <fullName evidence="1">Uncharacterized protein</fullName>
    </submittedName>
</protein>
<accession>A0A7C9I4Q2</accession>
<dbReference type="Proteomes" id="UP000483286">
    <property type="component" value="Unassembled WGS sequence"/>
</dbReference>
<organism evidence="1 2">
    <name type="scientific">Deinococcus arboris</name>
    <dbReference type="NCBI Taxonomy" id="2682977"/>
    <lineage>
        <taxon>Bacteria</taxon>
        <taxon>Thermotogati</taxon>
        <taxon>Deinococcota</taxon>
        <taxon>Deinococci</taxon>
        <taxon>Deinococcales</taxon>
        <taxon>Deinococcaceae</taxon>
        <taxon>Deinococcus</taxon>
    </lineage>
</organism>
<name>A0A7C9I4Q2_9DEIO</name>
<sequence length="125" mass="13161">MLLYPMLLTAVLTPPALLVQVAMVPGLALSAQAPSTVTVTAAGKSQVLALSGPPDPAHPEALARVRDLPVSLPSAHTGPVTVSVKLFLCDKARGLCTVQEQSRRVMLTPGRPVTMTFTPRSARQR</sequence>
<keyword evidence="2" id="KW-1185">Reference proteome</keyword>
<gene>
    <name evidence="1" type="ORF">GO986_16520</name>
</gene>
<dbReference type="RefSeq" id="WP_157460412.1">
    <property type="nucleotide sequence ID" value="NZ_WQLB01000027.1"/>
</dbReference>
<evidence type="ECO:0000313" key="2">
    <source>
        <dbReference type="Proteomes" id="UP000483286"/>
    </source>
</evidence>
<evidence type="ECO:0000313" key="1">
    <source>
        <dbReference type="EMBL" id="MVN88351.1"/>
    </source>
</evidence>
<dbReference type="EMBL" id="WQLB01000027">
    <property type="protein sequence ID" value="MVN88351.1"/>
    <property type="molecule type" value="Genomic_DNA"/>
</dbReference>
<dbReference type="AlphaFoldDB" id="A0A7C9I4Q2"/>
<reference evidence="1 2" key="1">
    <citation type="submission" date="2019-12" db="EMBL/GenBank/DDBJ databases">
        <title>Deinococcus sp. HMF7620 Genome sequencing and assembly.</title>
        <authorList>
            <person name="Kang H."/>
            <person name="Kim H."/>
            <person name="Joh K."/>
        </authorList>
    </citation>
    <scope>NUCLEOTIDE SEQUENCE [LARGE SCALE GENOMIC DNA]</scope>
    <source>
        <strain evidence="1 2">HMF7620</strain>
    </source>
</reference>
<proteinExistence type="predicted"/>
<comment type="caution">
    <text evidence="1">The sequence shown here is derived from an EMBL/GenBank/DDBJ whole genome shotgun (WGS) entry which is preliminary data.</text>
</comment>